<keyword evidence="1" id="KW-0249">Electron transport</keyword>
<keyword evidence="4" id="KW-0378">Hydrolase</keyword>
<dbReference type="GO" id="GO:0004129">
    <property type="term" value="F:cytochrome-c oxidase activity"/>
    <property type="evidence" value="ECO:0007669"/>
    <property type="project" value="UniProtKB-EC"/>
</dbReference>
<reference evidence="4 5" key="1">
    <citation type="submission" date="2017-01" db="EMBL/GenBank/DDBJ databases">
        <authorList>
            <person name="Mah S.A."/>
            <person name="Swanson W.J."/>
            <person name="Moy G.W."/>
            <person name="Vacquier V.D."/>
        </authorList>
    </citation>
    <scope>NUCLEOTIDE SEQUENCE [LARGE SCALE GENOMIC DNA]</scope>
    <source>
        <strain evidence="4 5">GSMNP</strain>
    </source>
</reference>
<evidence type="ECO:0000256" key="1">
    <source>
        <dbReference type="RuleBase" id="RU000369"/>
    </source>
</evidence>
<dbReference type="GO" id="GO:0005743">
    <property type="term" value="C:mitochondrial inner membrane"/>
    <property type="evidence" value="ECO:0007669"/>
    <property type="project" value="UniProtKB-SubCell"/>
</dbReference>
<accession>A0A1R1WXL0</accession>
<keyword evidence="1" id="KW-0813">Transport</keyword>
<evidence type="ECO:0000259" key="3">
    <source>
        <dbReference type="PROSITE" id="PS50855"/>
    </source>
</evidence>
<comment type="pathway">
    <text evidence="1">Energy metabolism; oxidative phosphorylation.</text>
</comment>
<dbReference type="AlphaFoldDB" id="A0A1R1WXL0"/>
<organism evidence="4 5">
    <name type="scientific">Smittium culicis</name>
    <dbReference type="NCBI Taxonomy" id="133412"/>
    <lineage>
        <taxon>Eukaryota</taxon>
        <taxon>Fungi</taxon>
        <taxon>Fungi incertae sedis</taxon>
        <taxon>Zoopagomycota</taxon>
        <taxon>Kickxellomycotina</taxon>
        <taxon>Harpellomycetes</taxon>
        <taxon>Harpellales</taxon>
        <taxon>Legeriomycetaceae</taxon>
        <taxon>Smittium</taxon>
    </lineage>
</organism>
<comment type="function">
    <text evidence="1">Component of the cytochrome c oxidase, the last enzyme in the mitochondrial electron transport chain which drives oxidative phosphorylation. The respiratory chain contains 3 multisubunit complexes succinate dehydrogenase (complex II, CII), ubiquinol-cytochrome c oxidoreductase (cytochrome b-c1 complex, complex III, CIII) and cytochrome c oxidase (complex IV, CIV), that cooperate to transfer electrons derived from NADH and succinate to molecular oxygen, creating an electrochemical gradient over the inner membrane that drives transmembrane transport and the ATP synthase. Cytochrome c oxidase is the component of the respiratory chain that catalyzes the reduction of oxygen to water. Electrons originating from reduced cytochrome c in the intermembrane space (IMS) are transferred via the dinuclear copper A center (CU(A)) of subunit 2 and heme A of subunit 1 to the active site in subunit 1, a binuclear center (BNC) formed by heme A3 and copper B (CU(B)). The BNC reduces molecular oxygen to 2 water molecules using 4 electrons from cytochrome c in the IMS and 4 protons from the mitochondrial matrix.</text>
</comment>
<name>A0A1R1WXL0_9FUNG</name>
<keyword evidence="1" id="KW-0496">Mitochondrion</keyword>
<dbReference type="UniPathway" id="UPA00705"/>
<dbReference type="PROSITE" id="PS50855">
    <property type="entry name" value="COX1"/>
    <property type="match status" value="1"/>
</dbReference>
<dbReference type="GO" id="GO:0020037">
    <property type="term" value="F:heme binding"/>
    <property type="evidence" value="ECO:0007669"/>
    <property type="project" value="InterPro"/>
</dbReference>
<dbReference type="GO" id="GO:0006123">
    <property type="term" value="P:mitochondrial electron transport, cytochrome c to oxygen"/>
    <property type="evidence" value="ECO:0007669"/>
    <property type="project" value="TreeGrafter"/>
</dbReference>
<proteinExistence type="inferred from homology"/>
<keyword evidence="4" id="KW-0255">Endonuclease</keyword>
<feature type="transmembrane region" description="Helical" evidence="2">
    <location>
        <begin position="57"/>
        <end position="76"/>
    </location>
</feature>
<keyword evidence="1" id="KW-0408">Iron</keyword>
<comment type="caution">
    <text evidence="4">The sequence shown here is derived from an EMBL/GenBank/DDBJ whole genome shotgun (WGS) entry which is preliminary data.</text>
</comment>
<dbReference type="GO" id="GO:0046872">
    <property type="term" value="F:metal ion binding"/>
    <property type="evidence" value="ECO:0007669"/>
    <property type="project" value="UniProtKB-KW"/>
</dbReference>
<dbReference type="GO" id="GO:0004519">
    <property type="term" value="F:endonuclease activity"/>
    <property type="evidence" value="ECO:0007669"/>
    <property type="project" value="UniProtKB-KW"/>
</dbReference>
<evidence type="ECO:0000313" key="4">
    <source>
        <dbReference type="EMBL" id="OMJ07114.1"/>
    </source>
</evidence>
<keyword evidence="1" id="KW-0679">Respiratory chain</keyword>
<dbReference type="Proteomes" id="UP000187283">
    <property type="component" value="Unassembled WGS sequence"/>
</dbReference>
<comment type="catalytic activity">
    <reaction evidence="1">
        <text>4 Fe(II)-[cytochrome c] + O2 + 8 H(+)(in) = 4 Fe(III)-[cytochrome c] + 2 H2O + 4 H(+)(out)</text>
        <dbReference type="Rhea" id="RHEA:11436"/>
        <dbReference type="Rhea" id="RHEA-COMP:10350"/>
        <dbReference type="Rhea" id="RHEA-COMP:14399"/>
        <dbReference type="ChEBI" id="CHEBI:15377"/>
        <dbReference type="ChEBI" id="CHEBI:15378"/>
        <dbReference type="ChEBI" id="CHEBI:15379"/>
        <dbReference type="ChEBI" id="CHEBI:29033"/>
        <dbReference type="ChEBI" id="CHEBI:29034"/>
        <dbReference type="EC" id="7.1.1.9"/>
    </reaction>
</comment>
<feature type="transmembrane region" description="Helical" evidence="2">
    <location>
        <begin position="15"/>
        <end position="36"/>
    </location>
</feature>
<dbReference type="SUPFAM" id="SSF81442">
    <property type="entry name" value="Cytochrome c oxidase subunit I-like"/>
    <property type="match status" value="1"/>
</dbReference>
<dbReference type="PRINTS" id="PR01165">
    <property type="entry name" value="CYCOXIDASEI"/>
</dbReference>
<gene>
    <name evidence="4" type="ORF">AYI70_g12422</name>
</gene>
<evidence type="ECO:0000256" key="2">
    <source>
        <dbReference type="SAM" id="Phobius"/>
    </source>
</evidence>
<keyword evidence="4" id="KW-0540">Nuclease</keyword>
<dbReference type="Pfam" id="PF00115">
    <property type="entry name" value="COX1"/>
    <property type="match status" value="1"/>
</dbReference>
<dbReference type="EMBL" id="LSSN01006112">
    <property type="protein sequence ID" value="OMJ07114.1"/>
    <property type="molecule type" value="Genomic_DNA"/>
</dbReference>
<keyword evidence="1" id="KW-0349">Heme</keyword>
<dbReference type="InterPro" id="IPR023616">
    <property type="entry name" value="Cyt_c_oxase-like_su1_dom"/>
</dbReference>
<keyword evidence="1" id="KW-0999">Mitochondrion inner membrane</keyword>
<keyword evidence="5" id="KW-1185">Reference proteome</keyword>
<dbReference type="PANTHER" id="PTHR10422:SF18">
    <property type="entry name" value="CYTOCHROME C OXIDASE SUBUNIT 1"/>
    <property type="match status" value="1"/>
</dbReference>
<evidence type="ECO:0000313" key="5">
    <source>
        <dbReference type="Proteomes" id="UP000187283"/>
    </source>
</evidence>
<dbReference type="STRING" id="133412.A0A1R1WXL0"/>
<dbReference type="PANTHER" id="PTHR10422">
    <property type="entry name" value="CYTOCHROME C OXIDASE SUBUNIT 1"/>
    <property type="match status" value="1"/>
</dbReference>
<keyword evidence="2" id="KW-1133">Transmembrane helix</keyword>
<comment type="subcellular location">
    <subcellularLocation>
        <location evidence="1">Mitochondrion inner membrane</location>
        <topology evidence="1">Multi-pass membrane protein</topology>
    </subcellularLocation>
</comment>
<keyword evidence="1" id="KW-0186">Copper</keyword>
<dbReference type="Gene3D" id="1.20.210.10">
    <property type="entry name" value="Cytochrome c oxidase-like, subunit I domain"/>
    <property type="match status" value="1"/>
</dbReference>
<protein>
    <recommendedName>
        <fullName evidence="1">Cytochrome c oxidase subunit 1</fullName>
        <ecNumber evidence="1">7.1.1.9</ecNumber>
    </recommendedName>
</protein>
<keyword evidence="1 2" id="KW-0472">Membrane</keyword>
<keyword evidence="1" id="KW-0479">Metal-binding</keyword>
<sequence>MVNRWLYSTNAKDIGTLYLIFALFSGLLGTLFSLVIRLELMGPGVQILQGNHQFFNVVVTAHAMLMVFYFIMPALIGGFGNLEKNTIDTKGIINRSENLNKSIGPYLAGLIEGDGTISVG</sequence>
<dbReference type="EC" id="7.1.1.9" evidence="1"/>
<dbReference type="InterPro" id="IPR036927">
    <property type="entry name" value="Cyt_c_oxase-like_su1_sf"/>
</dbReference>
<keyword evidence="1 2" id="KW-0812">Transmembrane</keyword>
<dbReference type="OrthoDB" id="2443709at2759"/>
<dbReference type="InterPro" id="IPR000883">
    <property type="entry name" value="Cyt_C_Oxase_1"/>
</dbReference>
<comment type="similarity">
    <text evidence="1">Belongs to the heme-copper respiratory oxidase family.</text>
</comment>
<feature type="domain" description="Cytochrome oxidase subunit I profile" evidence="3">
    <location>
        <begin position="1"/>
        <end position="82"/>
    </location>
</feature>
<dbReference type="GO" id="GO:0015990">
    <property type="term" value="P:electron transport coupled proton transport"/>
    <property type="evidence" value="ECO:0007669"/>
    <property type="project" value="TreeGrafter"/>
</dbReference>